<feature type="domain" description="T-SNARE coiled-coil homology" evidence="13">
    <location>
        <begin position="459"/>
        <end position="521"/>
    </location>
</feature>
<feature type="transmembrane region" description="Helical" evidence="11">
    <location>
        <begin position="7"/>
        <end position="28"/>
    </location>
</feature>
<dbReference type="GO" id="GO:0004888">
    <property type="term" value="F:transmembrane signaling receptor activity"/>
    <property type="evidence" value="ECO:0007669"/>
    <property type="project" value="InterPro"/>
</dbReference>
<evidence type="ECO:0000256" key="10">
    <source>
        <dbReference type="SAM" id="Coils"/>
    </source>
</evidence>
<evidence type="ECO:0000256" key="9">
    <source>
        <dbReference type="PROSITE-ProRule" id="PRU00284"/>
    </source>
</evidence>
<feature type="domain" description="Methyl-accepting transducer" evidence="12">
    <location>
        <begin position="307"/>
        <end position="529"/>
    </location>
</feature>
<dbReference type="SUPFAM" id="SSF58104">
    <property type="entry name" value="Methyl-accepting chemotaxis protein (MCP) signaling domain"/>
    <property type="match status" value="1"/>
</dbReference>
<dbReference type="SMART" id="SM00304">
    <property type="entry name" value="HAMP"/>
    <property type="match status" value="2"/>
</dbReference>
<evidence type="ECO:0000256" key="3">
    <source>
        <dbReference type="ARBA" id="ARBA00022519"/>
    </source>
</evidence>
<dbReference type="InterPro" id="IPR004089">
    <property type="entry name" value="MCPsignal_dom"/>
</dbReference>
<dbReference type="PROSITE" id="PS50111">
    <property type="entry name" value="CHEMOTAXIS_TRANSDUC_2"/>
    <property type="match status" value="1"/>
</dbReference>
<dbReference type="GO" id="GO:0005886">
    <property type="term" value="C:plasma membrane"/>
    <property type="evidence" value="ECO:0007669"/>
    <property type="project" value="UniProtKB-SubCell"/>
</dbReference>
<name>A0A853L026_9PROT</name>
<feature type="transmembrane region" description="Helical" evidence="11">
    <location>
        <begin position="190"/>
        <end position="211"/>
    </location>
</feature>
<evidence type="ECO:0000256" key="1">
    <source>
        <dbReference type="ARBA" id="ARBA00004429"/>
    </source>
</evidence>
<dbReference type="InterPro" id="IPR000727">
    <property type="entry name" value="T_SNARE_dom"/>
</dbReference>
<dbReference type="Pfam" id="PF00672">
    <property type="entry name" value="HAMP"/>
    <property type="match status" value="1"/>
</dbReference>
<evidence type="ECO:0000259" key="12">
    <source>
        <dbReference type="PROSITE" id="PS50111"/>
    </source>
</evidence>
<dbReference type="RefSeq" id="WP_064780720.1">
    <property type="nucleotide sequence ID" value="NZ_JPVZ01000003.1"/>
</dbReference>
<keyword evidence="5 11" id="KW-1133">Transmembrane helix</keyword>
<dbReference type="Pfam" id="PF17200">
    <property type="entry name" value="sCache_2"/>
    <property type="match status" value="1"/>
</dbReference>
<reference evidence="15 16" key="1">
    <citation type="submission" date="2014-07" db="EMBL/GenBank/DDBJ databases">
        <title>Draft genome sequence of Thalassospira tepidiphila 1-1B.</title>
        <authorList>
            <person name="Lai Q."/>
            <person name="Shao Z."/>
        </authorList>
    </citation>
    <scope>NUCLEOTIDE SEQUENCE [LARGE SCALE GENOMIC DNA]</scope>
    <source>
        <strain evidence="15 16">MCCC 1A03514</strain>
    </source>
</reference>
<dbReference type="PROSITE" id="PS50192">
    <property type="entry name" value="T_SNARE"/>
    <property type="match status" value="1"/>
</dbReference>
<gene>
    <name evidence="15" type="ORF">TH4_09110</name>
</gene>
<evidence type="ECO:0000313" key="15">
    <source>
        <dbReference type="EMBL" id="OAZ10382.1"/>
    </source>
</evidence>
<evidence type="ECO:0000259" key="13">
    <source>
        <dbReference type="PROSITE" id="PS50192"/>
    </source>
</evidence>
<accession>A0A853L026</accession>
<comment type="subcellular location">
    <subcellularLocation>
        <location evidence="1">Cell inner membrane</location>
        <topology evidence="1">Multi-pass membrane protein</topology>
    </subcellularLocation>
</comment>
<comment type="caution">
    <text evidence="15">The sequence shown here is derived from an EMBL/GenBank/DDBJ whole genome shotgun (WGS) entry which is preliminary data.</text>
</comment>
<dbReference type="CDD" id="cd06225">
    <property type="entry name" value="HAMP"/>
    <property type="match status" value="1"/>
</dbReference>
<feature type="domain" description="HAMP" evidence="14">
    <location>
        <begin position="213"/>
        <end position="266"/>
    </location>
</feature>
<dbReference type="SMART" id="SM00283">
    <property type="entry name" value="MA"/>
    <property type="match status" value="1"/>
</dbReference>
<dbReference type="GO" id="GO:0007165">
    <property type="term" value="P:signal transduction"/>
    <property type="evidence" value="ECO:0007669"/>
    <property type="project" value="UniProtKB-KW"/>
</dbReference>
<dbReference type="GO" id="GO:0006935">
    <property type="term" value="P:chemotaxis"/>
    <property type="evidence" value="ECO:0007669"/>
    <property type="project" value="InterPro"/>
</dbReference>
<dbReference type="InterPro" id="IPR003660">
    <property type="entry name" value="HAMP_dom"/>
</dbReference>
<dbReference type="PANTHER" id="PTHR32089">
    <property type="entry name" value="METHYL-ACCEPTING CHEMOTAXIS PROTEIN MCPB"/>
    <property type="match status" value="1"/>
</dbReference>
<dbReference type="InterPro" id="IPR033480">
    <property type="entry name" value="sCache_2"/>
</dbReference>
<feature type="coiled-coil region" evidence="10">
    <location>
        <begin position="257"/>
        <end position="284"/>
    </location>
</feature>
<evidence type="ECO:0000313" key="16">
    <source>
        <dbReference type="Proteomes" id="UP000094009"/>
    </source>
</evidence>
<organism evidence="15 16">
    <name type="scientific">Thalassospira tepidiphila MCCC 1A03514</name>
    <dbReference type="NCBI Taxonomy" id="1177930"/>
    <lineage>
        <taxon>Bacteria</taxon>
        <taxon>Pseudomonadati</taxon>
        <taxon>Pseudomonadota</taxon>
        <taxon>Alphaproteobacteria</taxon>
        <taxon>Rhodospirillales</taxon>
        <taxon>Thalassospiraceae</taxon>
        <taxon>Thalassospira</taxon>
    </lineage>
</organism>
<evidence type="ECO:0000256" key="5">
    <source>
        <dbReference type="ARBA" id="ARBA00022989"/>
    </source>
</evidence>
<evidence type="ECO:0000259" key="14">
    <source>
        <dbReference type="PROSITE" id="PS50885"/>
    </source>
</evidence>
<dbReference type="AlphaFoldDB" id="A0A853L026"/>
<evidence type="ECO:0000256" key="4">
    <source>
        <dbReference type="ARBA" id="ARBA00022692"/>
    </source>
</evidence>
<sequence length="566" mass="60008">MLGNLKIGYKIVILSVIALVGVIVVGGLQLSTLRDALLEDRKDKIRSTTNYITSIAQSYQDKVDAGLLSQEDAITQFYELAGAGKYDGKIGYFFVFATNGMTEMHGANPALVGKSLNDAQDSQGNYFIRNLIASGNKAGGGFSSYHWPKPGEDEKLTFEKLSFAEPLPWGSIIGTGIYIDDVDAAFREQATFVVIIGGVILLILTLAGLAIGRDITGGLKTLSARMRIISSGDLEGEIEGQGRKDEVGDMARTVVSFREQALENRKLQENQRALEEQAEENQRKAVMEMADSLDVKVKGLISSISRSIKDMQSATDEMRSATNMNSELSAAVASATTQTSSNVQTVSAATEELSASSDEIAQQIATSANIANQANEQATRTNQTVTGLSEAAQRIGDVASLIGDIAEQTNLLALNATIEAARAGDAGKGFAVVASEVKNLANQTAKATEEINQQILAVQNETTEAVDAIRLISETIAQVADSSTAIAAAVEEQHAAIGEISRSVQQAADGTREVSERIETVNSNAGKVSSGTNQLASTAEKLVSEAVALDDAVEAFLDNLRKSATK</sequence>
<dbReference type="Pfam" id="PF00015">
    <property type="entry name" value="MCPsignal"/>
    <property type="match status" value="1"/>
</dbReference>
<dbReference type="EMBL" id="JPVZ01000003">
    <property type="protein sequence ID" value="OAZ10382.1"/>
    <property type="molecule type" value="Genomic_DNA"/>
</dbReference>
<keyword evidence="2" id="KW-1003">Cell membrane</keyword>
<comment type="similarity">
    <text evidence="8">Belongs to the methyl-accepting chemotaxis (MCP) protein family.</text>
</comment>
<evidence type="ECO:0000256" key="8">
    <source>
        <dbReference type="ARBA" id="ARBA00029447"/>
    </source>
</evidence>
<dbReference type="InterPro" id="IPR004090">
    <property type="entry name" value="Chemotax_Me-accpt_rcpt"/>
</dbReference>
<keyword evidence="7 9" id="KW-0807">Transducer</keyword>
<dbReference type="Gene3D" id="1.10.8.500">
    <property type="entry name" value="HAMP domain in histidine kinase"/>
    <property type="match status" value="1"/>
</dbReference>
<proteinExistence type="inferred from homology"/>
<protein>
    <submittedName>
        <fullName evidence="15">Chemotaxis protein</fullName>
    </submittedName>
</protein>
<dbReference type="SUPFAM" id="SSF158472">
    <property type="entry name" value="HAMP domain-like"/>
    <property type="match status" value="1"/>
</dbReference>
<dbReference type="Proteomes" id="UP000094009">
    <property type="component" value="Unassembled WGS sequence"/>
</dbReference>
<evidence type="ECO:0000256" key="2">
    <source>
        <dbReference type="ARBA" id="ARBA00022475"/>
    </source>
</evidence>
<keyword evidence="4 11" id="KW-0812">Transmembrane</keyword>
<dbReference type="PRINTS" id="PR00260">
    <property type="entry name" value="CHEMTRNSDUCR"/>
</dbReference>
<keyword evidence="3" id="KW-0997">Cell inner membrane</keyword>
<evidence type="ECO:0000256" key="11">
    <source>
        <dbReference type="SAM" id="Phobius"/>
    </source>
</evidence>
<dbReference type="SMART" id="SM01049">
    <property type="entry name" value="Cache_2"/>
    <property type="match status" value="1"/>
</dbReference>
<dbReference type="PANTHER" id="PTHR32089:SF112">
    <property type="entry name" value="LYSOZYME-LIKE PROTEIN-RELATED"/>
    <property type="match status" value="1"/>
</dbReference>
<dbReference type="Gene3D" id="3.30.450.20">
    <property type="entry name" value="PAS domain"/>
    <property type="match status" value="1"/>
</dbReference>
<evidence type="ECO:0000256" key="7">
    <source>
        <dbReference type="ARBA" id="ARBA00023224"/>
    </source>
</evidence>
<evidence type="ECO:0000256" key="6">
    <source>
        <dbReference type="ARBA" id="ARBA00023136"/>
    </source>
</evidence>
<keyword evidence="6 11" id="KW-0472">Membrane</keyword>
<dbReference type="PROSITE" id="PS50885">
    <property type="entry name" value="HAMP"/>
    <property type="match status" value="1"/>
</dbReference>
<keyword evidence="10" id="KW-0175">Coiled coil</keyword>
<dbReference type="Gene3D" id="1.10.287.950">
    <property type="entry name" value="Methyl-accepting chemotaxis protein"/>
    <property type="match status" value="1"/>
</dbReference>